<evidence type="ECO:0000259" key="2">
    <source>
        <dbReference type="PROSITE" id="PS50800"/>
    </source>
</evidence>
<feature type="compositionally biased region" description="Polar residues" evidence="1">
    <location>
        <begin position="410"/>
        <end position="431"/>
    </location>
</feature>
<feature type="region of interest" description="Disordered" evidence="1">
    <location>
        <begin position="276"/>
        <end position="322"/>
    </location>
</feature>
<evidence type="ECO:0000256" key="1">
    <source>
        <dbReference type="SAM" id="MobiDB-lite"/>
    </source>
</evidence>
<organism evidence="3 4">
    <name type="scientific">Ambispora gerdemannii</name>
    <dbReference type="NCBI Taxonomy" id="144530"/>
    <lineage>
        <taxon>Eukaryota</taxon>
        <taxon>Fungi</taxon>
        <taxon>Fungi incertae sedis</taxon>
        <taxon>Mucoromycota</taxon>
        <taxon>Glomeromycotina</taxon>
        <taxon>Glomeromycetes</taxon>
        <taxon>Archaeosporales</taxon>
        <taxon>Ambisporaceae</taxon>
        <taxon>Ambispora</taxon>
    </lineage>
</organism>
<feature type="region of interest" description="Disordered" evidence="1">
    <location>
        <begin position="74"/>
        <end position="134"/>
    </location>
</feature>
<evidence type="ECO:0000313" key="4">
    <source>
        <dbReference type="Proteomes" id="UP000789831"/>
    </source>
</evidence>
<dbReference type="AlphaFoldDB" id="A0A9N8V754"/>
<dbReference type="InterPro" id="IPR036361">
    <property type="entry name" value="SAP_dom_sf"/>
</dbReference>
<name>A0A9N8V754_9GLOM</name>
<keyword evidence="4" id="KW-1185">Reference proteome</keyword>
<dbReference type="SMART" id="SM00513">
    <property type="entry name" value="SAP"/>
    <property type="match status" value="1"/>
</dbReference>
<dbReference type="PROSITE" id="PS50800">
    <property type="entry name" value="SAP"/>
    <property type="match status" value="1"/>
</dbReference>
<dbReference type="OrthoDB" id="445357at2759"/>
<feature type="domain" description="SAP" evidence="2">
    <location>
        <begin position="377"/>
        <end position="411"/>
    </location>
</feature>
<dbReference type="Proteomes" id="UP000789831">
    <property type="component" value="Unassembled WGS sequence"/>
</dbReference>
<feature type="compositionally biased region" description="Polar residues" evidence="1">
    <location>
        <begin position="566"/>
        <end position="589"/>
    </location>
</feature>
<reference evidence="3" key="1">
    <citation type="submission" date="2021-06" db="EMBL/GenBank/DDBJ databases">
        <authorList>
            <person name="Kallberg Y."/>
            <person name="Tangrot J."/>
            <person name="Rosling A."/>
        </authorList>
    </citation>
    <scope>NUCLEOTIDE SEQUENCE</scope>
    <source>
        <strain evidence="3">MT106</strain>
    </source>
</reference>
<feature type="region of interest" description="Disordered" evidence="1">
    <location>
        <begin position="409"/>
        <end position="431"/>
    </location>
</feature>
<feature type="region of interest" description="Disordered" evidence="1">
    <location>
        <begin position="544"/>
        <end position="589"/>
    </location>
</feature>
<feature type="compositionally biased region" description="Polar residues" evidence="1">
    <location>
        <begin position="74"/>
        <end position="83"/>
    </location>
</feature>
<dbReference type="InterPro" id="IPR003034">
    <property type="entry name" value="SAP_dom"/>
</dbReference>
<dbReference type="SUPFAM" id="SSF68906">
    <property type="entry name" value="SAP domain"/>
    <property type="match status" value="1"/>
</dbReference>
<dbReference type="Pfam" id="PF02037">
    <property type="entry name" value="SAP"/>
    <property type="match status" value="1"/>
</dbReference>
<sequence>MPLTQSAGIISYNNDQELKLHIFQGYGLDPNVYGHSLDDSVISNTSFSSDYYDPTQFGPPPFFSDLMPKTLPDSSWVVNSPPAQTHHISEREHEQSPPQDQQQALHDSPVQEPARLPNNPIPNRAQTPTPYRNLPNYLTARRRSLSADNIHAMAKAQTTHENTLYAGEIPGSHNNMMLDDARVIDSNGDLHPHPHSLASRARMFNDSSINHTQKLNERQARFKVKLERRPSRNVPNNIQVPNTGIVMNQPGTMPINLVLTGAGGENAAFSGIPGMEIPIGKPSNPRRGGHMRKRSLSAPTQPFANPQLAGGSNGGIPSLQPAPSFPFNISSVSPSFRRPGALPIQIQRNHKHNHPSAPISSEEYQRKLDEELVRIDFDDITVSELKDMLRQRGKPATGKKAVLMQRLQEDSSNSINSPKTTINTSNIPNNQYNQILSSPTSPSGMSLHRSISNLHISSPPAYPRRFSPYGSVSIPNSPRMIPVGMGNTRATSNYNNGGFGFPEGVDEWHFKNVGIVRHPSYGSQQLAQMEENNAMFSQMILMEHQQQQQQQATPQPQQHDDYFGMQQPSSAPPTTTEFDAFQEQPTSSATTTNEFAAFQQPPSSAPPMRTEFVNNTYEFMRTNQVSTIEVPIGINEEMMRMDLSDTATAGGLSPPASTTADTIMVKQESDDVAKELEGQSSYTGLQGLGFDFEQDDQILVKFDQSQTGFMPMTNGSTSQQLDLQMQLEHQDEMFY</sequence>
<dbReference type="Gene3D" id="1.10.720.30">
    <property type="entry name" value="SAP domain"/>
    <property type="match status" value="1"/>
</dbReference>
<feature type="compositionally biased region" description="Low complexity" evidence="1">
    <location>
        <begin position="545"/>
        <end position="557"/>
    </location>
</feature>
<proteinExistence type="predicted"/>
<protein>
    <submittedName>
        <fullName evidence="3">10498_t:CDS:1</fullName>
    </submittedName>
</protein>
<comment type="caution">
    <text evidence="3">The sequence shown here is derived from an EMBL/GenBank/DDBJ whole genome shotgun (WGS) entry which is preliminary data.</text>
</comment>
<evidence type="ECO:0000313" key="3">
    <source>
        <dbReference type="EMBL" id="CAG8437035.1"/>
    </source>
</evidence>
<accession>A0A9N8V754</accession>
<feature type="compositionally biased region" description="Polar residues" evidence="1">
    <location>
        <begin position="96"/>
        <end position="105"/>
    </location>
</feature>
<gene>
    <name evidence="3" type="ORF">AGERDE_LOCUS730</name>
</gene>
<dbReference type="EMBL" id="CAJVPL010000038">
    <property type="protein sequence ID" value="CAG8437035.1"/>
    <property type="molecule type" value="Genomic_DNA"/>
</dbReference>